<dbReference type="AlphaFoldDB" id="A0A139W8S4"/>
<reference evidence="11 12" key="1">
    <citation type="journal article" date="2008" name="Nature">
        <title>The genome of the model beetle and pest Tribolium castaneum.</title>
        <authorList>
            <consortium name="Tribolium Genome Sequencing Consortium"/>
            <person name="Richards S."/>
            <person name="Gibbs R.A."/>
            <person name="Weinstock G.M."/>
            <person name="Brown S.J."/>
            <person name="Denell R."/>
            <person name="Beeman R.W."/>
            <person name="Gibbs R."/>
            <person name="Beeman R.W."/>
            <person name="Brown S.J."/>
            <person name="Bucher G."/>
            <person name="Friedrich M."/>
            <person name="Grimmelikhuijzen C.J."/>
            <person name="Klingler M."/>
            <person name="Lorenzen M."/>
            <person name="Richards S."/>
            <person name="Roth S."/>
            <person name="Schroder R."/>
            <person name="Tautz D."/>
            <person name="Zdobnov E.M."/>
            <person name="Muzny D."/>
            <person name="Gibbs R.A."/>
            <person name="Weinstock G.M."/>
            <person name="Attaway T."/>
            <person name="Bell S."/>
            <person name="Buhay C.J."/>
            <person name="Chandrabose M.N."/>
            <person name="Chavez D."/>
            <person name="Clerk-Blankenburg K.P."/>
            <person name="Cree A."/>
            <person name="Dao M."/>
            <person name="Davis C."/>
            <person name="Chacko J."/>
            <person name="Dinh H."/>
            <person name="Dugan-Rocha S."/>
            <person name="Fowler G."/>
            <person name="Garner T.T."/>
            <person name="Garnes J."/>
            <person name="Gnirke A."/>
            <person name="Hawes A."/>
            <person name="Hernandez J."/>
            <person name="Hines S."/>
            <person name="Holder M."/>
            <person name="Hume J."/>
            <person name="Jhangiani S.N."/>
            <person name="Joshi V."/>
            <person name="Khan Z.M."/>
            <person name="Jackson L."/>
            <person name="Kovar C."/>
            <person name="Kowis A."/>
            <person name="Lee S."/>
            <person name="Lewis L.R."/>
            <person name="Margolis J."/>
            <person name="Morgan M."/>
            <person name="Nazareth L.V."/>
            <person name="Nguyen N."/>
            <person name="Okwuonu G."/>
            <person name="Parker D."/>
            <person name="Richards S."/>
            <person name="Ruiz S.J."/>
            <person name="Santibanez J."/>
            <person name="Savard J."/>
            <person name="Scherer S.E."/>
            <person name="Schneider B."/>
            <person name="Sodergren E."/>
            <person name="Tautz D."/>
            <person name="Vattahil S."/>
            <person name="Villasana D."/>
            <person name="White C.S."/>
            <person name="Wright R."/>
            <person name="Park Y."/>
            <person name="Beeman R.W."/>
            <person name="Lord J."/>
            <person name="Oppert B."/>
            <person name="Lorenzen M."/>
            <person name="Brown S."/>
            <person name="Wang L."/>
            <person name="Savard J."/>
            <person name="Tautz D."/>
            <person name="Richards S."/>
            <person name="Weinstock G."/>
            <person name="Gibbs R.A."/>
            <person name="Liu Y."/>
            <person name="Worley K."/>
            <person name="Weinstock G."/>
            <person name="Elsik C.G."/>
            <person name="Reese J.T."/>
            <person name="Elhaik E."/>
            <person name="Landan G."/>
            <person name="Graur D."/>
            <person name="Arensburger P."/>
            <person name="Atkinson P."/>
            <person name="Beeman R.W."/>
            <person name="Beidler J."/>
            <person name="Brown S.J."/>
            <person name="Demuth J.P."/>
            <person name="Drury D.W."/>
            <person name="Du Y.Z."/>
            <person name="Fujiwara H."/>
            <person name="Lorenzen M."/>
            <person name="Maselli V."/>
            <person name="Osanai M."/>
            <person name="Park Y."/>
            <person name="Robertson H.M."/>
            <person name="Tu Z."/>
            <person name="Wang J.J."/>
            <person name="Wang S."/>
            <person name="Richards S."/>
            <person name="Song H."/>
            <person name="Zhang L."/>
            <person name="Sodergren E."/>
            <person name="Werner D."/>
            <person name="Stanke M."/>
            <person name="Morgenstern B."/>
            <person name="Solovyev V."/>
            <person name="Kosarev P."/>
            <person name="Brown G."/>
            <person name="Chen H.C."/>
            <person name="Ermolaeva O."/>
            <person name="Hlavina W."/>
            <person name="Kapustin Y."/>
            <person name="Kiryutin B."/>
            <person name="Kitts P."/>
            <person name="Maglott D."/>
            <person name="Pruitt K."/>
            <person name="Sapojnikov V."/>
            <person name="Souvorov A."/>
            <person name="Mackey A.J."/>
            <person name="Waterhouse R.M."/>
            <person name="Wyder S."/>
            <person name="Zdobnov E.M."/>
            <person name="Zdobnov E.M."/>
            <person name="Wyder S."/>
            <person name="Kriventseva E.V."/>
            <person name="Kadowaki T."/>
            <person name="Bork P."/>
            <person name="Aranda M."/>
            <person name="Bao R."/>
            <person name="Beermann A."/>
            <person name="Berns N."/>
            <person name="Bolognesi R."/>
            <person name="Bonneton F."/>
            <person name="Bopp D."/>
            <person name="Brown S.J."/>
            <person name="Bucher G."/>
            <person name="Butts T."/>
            <person name="Chaumot A."/>
            <person name="Denell R.E."/>
            <person name="Ferrier D.E."/>
            <person name="Friedrich M."/>
            <person name="Gordon C.M."/>
            <person name="Jindra M."/>
            <person name="Klingler M."/>
            <person name="Lan Q."/>
            <person name="Lattorff H.M."/>
            <person name="Laudet V."/>
            <person name="von Levetsow C."/>
            <person name="Liu Z."/>
            <person name="Lutz R."/>
            <person name="Lynch J.A."/>
            <person name="da Fonseca R.N."/>
            <person name="Posnien N."/>
            <person name="Reuter R."/>
            <person name="Roth S."/>
            <person name="Savard J."/>
            <person name="Schinko J.B."/>
            <person name="Schmitt C."/>
            <person name="Schoppmeier M."/>
            <person name="Schroder R."/>
            <person name="Shippy T.D."/>
            <person name="Simonnet F."/>
            <person name="Marques-Souza H."/>
            <person name="Tautz D."/>
            <person name="Tomoyasu Y."/>
            <person name="Trauner J."/>
            <person name="Van der Zee M."/>
            <person name="Vervoort M."/>
            <person name="Wittkopp N."/>
            <person name="Wimmer E.A."/>
            <person name="Yang X."/>
            <person name="Jones A.K."/>
            <person name="Sattelle D.B."/>
            <person name="Ebert P.R."/>
            <person name="Nelson D."/>
            <person name="Scott J.G."/>
            <person name="Beeman R.W."/>
            <person name="Muthukrishnan S."/>
            <person name="Kramer K.J."/>
            <person name="Arakane Y."/>
            <person name="Beeman R.W."/>
            <person name="Zhu Q."/>
            <person name="Hogenkamp D."/>
            <person name="Dixit R."/>
            <person name="Oppert B."/>
            <person name="Jiang H."/>
            <person name="Zou Z."/>
            <person name="Marshall J."/>
            <person name="Elpidina E."/>
            <person name="Vinokurov K."/>
            <person name="Oppert C."/>
            <person name="Zou Z."/>
            <person name="Evans J."/>
            <person name="Lu Z."/>
            <person name="Zhao P."/>
            <person name="Sumathipala N."/>
            <person name="Altincicek B."/>
            <person name="Vilcinskas A."/>
            <person name="Williams M."/>
            <person name="Hultmark D."/>
            <person name="Hetru C."/>
            <person name="Jiang H."/>
            <person name="Grimmelikhuijzen C.J."/>
            <person name="Hauser F."/>
            <person name="Cazzamali G."/>
            <person name="Williamson M."/>
            <person name="Park Y."/>
            <person name="Li B."/>
            <person name="Tanaka Y."/>
            <person name="Predel R."/>
            <person name="Neupert S."/>
            <person name="Schachtner J."/>
            <person name="Verleyen P."/>
            <person name="Raible F."/>
            <person name="Bork P."/>
            <person name="Friedrich M."/>
            <person name="Walden K.K."/>
            <person name="Robertson H.M."/>
            <person name="Angeli S."/>
            <person name="Foret S."/>
            <person name="Bucher G."/>
            <person name="Schuetz S."/>
            <person name="Maleszka R."/>
            <person name="Wimmer E.A."/>
            <person name="Beeman R.W."/>
            <person name="Lorenzen M."/>
            <person name="Tomoyasu Y."/>
            <person name="Miller S.C."/>
            <person name="Grossmann D."/>
            <person name="Bucher G."/>
        </authorList>
    </citation>
    <scope>NUCLEOTIDE SEQUENCE [LARGE SCALE GENOMIC DNA]</scope>
    <source>
        <strain evidence="11 12">Georgia GA2</strain>
    </source>
</reference>
<dbReference type="FunFam" id="3.10.20.370:FF:000001">
    <property type="entry name" value="Retrovirus-related Pol polyprotein from transposon 17.6-like protein"/>
    <property type="match status" value="1"/>
</dbReference>
<evidence type="ECO:0000256" key="2">
    <source>
        <dbReference type="ARBA" id="ARBA00022679"/>
    </source>
</evidence>
<dbReference type="GO" id="GO:0015074">
    <property type="term" value="P:DNA integration"/>
    <property type="evidence" value="ECO:0007669"/>
    <property type="project" value="InterPro"/>
</dbReference>
<evidence type="ECO:0000256" key="7">
    <source>
        <dbReference type="ARBA" id="ARBA00022918"/>
    </source>
</evidence>
<accession>A0A139W8S4</accession>
<dbReference type="GO" id="GO:0042575">
    <property type="term" value="C:DNA polymerase complex"/>
    <property type="evidence" value="ECO:0007669"/>
    <property type="project" value="UniProtKB-ARBA"/>
</dbReference>
<dbReference type="FunFam" id="3.10.10.10:FF:000007">
    <property type="entry name" value="Retrovirus-related Pol polyprotein from transposon 17.6-like Protein"/>
    <property type="match status" value="1"/>
</dbReference>
<organism evidence="11 12">
    <name type="scientific">Tribolium castaneum</name>
    <name type="common">Red flour beetle</name>
    <dbReference type="NCBI Taxonomy" id="7070"/>
    <lineage>
        <taxon>Eukaryota</taxon>
        <taxon>Metazoa</taxon>
        <taxon>Ecdysozoa</taxon>
        <taxon>Arthropoda</taxon>
        <taxon>Hexapoda</taxon>
        <taxon>Insecta</taxon>
        <taxon>Pterygota</taxon>
        <taxon>Neoptera</taxon>
        <taxon>Endopterygota</taxon>
        <taxon>Coleoptera</taxon>
        <taxon>Polyphaga</taxon>
        <taxon>Cucujiformia</taxon>
        <taxon>Tenebrionidae</taxon>
        <taxon>Tenebrionidae incertae sedis</taxon>
        <taxon>Tribolium</taxon>
    </lineage>
</organism>
<dbReference type="Gene3D" id="3.30.70.270">
    <property type="match status" value="2"/>
</dbReference>
<dbReference type="EMBL" id="KQ973017">
    <property type="protein sequence ID" value="KXZ75691.1"/>
    <property type="molecule type" value="Genomic_DNA"/>
</dbReference>
<sequence length="601" mass="67780">MKSGFYQMEIEEESKHITAFITPDGHYEFNRIPFGYVNAPSIYQRAIDKALGDLKGSKAFVYLDDVLVPSTTIEEGLDTLQEVLCALSAGGVVLSEGTIKPGPRKVKALTETPVPLNIKSVRQFMGLAGYFRRFIQGFSQITAPIAALLRKDQVFNWTPECESARQLIISKLTEPPILRIYNPELPCQLHTDASSVRIGAALLQVENGAAYPVAYYSRRTTDYESRYPAYDLETLAIVEAVEHFRVYLYGVQFTVFTDCNSVRATALKKNLHRRVAHWWMKLQDFDFSIEYLPGKQMTHVDYLSRNPVDEESDLKVCVLKTISANKISDVQTLREFQNNDSFCREILNDPDLLCTYCCSFIDDEIVSRLFSTHWLGQMHTENERRFILAKDGTVSKKYIKNCRSCVLGKSHTGPRSGLWQHGEQPSDILETWHIDHAGPMIKSNGCTQILVIIDAFSKYCRLQPIRKKTSEDSICALLAVFEELGRPKRIIADRGTAFTSTMFQNFLSEQGVKLHHIATGVPSGNGKVERLMRTVFNLLRATLTAEKENTCTVAIAAIEHNLNSTVHSATGYVPAVLQLGINPRLVATQQFLGDKRSFRRP</sequence>
<dbReference type="InParanoid" id="A0A139W8S4"/>
<dbReference type="PROSITE" id="PS50994">
    <property type="entry name" value="INTEGRASE"/>
    <property type="match status" value="1"/>
</dbReference>
<dbReference type="InterPro" id="IPR043502">
    <property type="entry name" value="DNA/RNA_pol_sf"/>
</dbReference>
<dbReference type="GO" id="GO:0003964">
    <property type="term" value="F:RNA-directed DNA polymerase activity"/>
    <property type="evidence" value="ECO:0007669"/>
    <property type="project" value="UniProtKB-KW"/>
</dbReference>
<evidence type="ECO:0000256" key="1">
    <source>
        <dbReference type="ARBA" id="ARBA00022670"/>
    </source>
</evidence>
<dbReference type="InterPro" id="IPR036397">
    <property type="entry name" value="RNaseH_sf"/>
</dbReference>
<keyword evidence="3" id="KW-0548">Nucleotidyltransferase</keyword>
<feature type="domain" description="Reverse transcriptase" evidence="9">
    <location>
        <begin position="1"/>
        <end position="129"/>
    </location>
</feature>
<dbReference type="PANTHER" id="PTHR37984">
    <property type="entry name" value="PROTEIN CBG26694"/>
    <property type="match status" value="1"/>
</dbReference>
<keyword evidence="2" id="KW-0808">Transferase</keyword>
<dbReference type="InterPro" id="IPR012337">
    <property type="entry name" value="RNaseH-like_sf"/>
</dbReference>
<evidence type="ECO:0000256" key="3">
    <source>
        <dbReference type="ARBA" id="ARBA00022695"/>
    </source>
</evidence>
<dbReference type="InterPro" id="IPR001584">
    <property type="entry name" value="Integrase_cat-core"/>
</dbReference>
<evidence type="ECO:0000313" key="12">
    <source>
        <dbReference type="Proteomes" id="UP000007266"/>
    </source>
</evidence>
<keyword evidence="1" id="KW-0645">Protease</keyword>
<name>A0A139W8S4_TRICA</name>
<evidence type="ECO:0000256" key="8">
    <source>
        <dbReference type="ARBA" id="ARBA00023268"/>
    </source>
</evidence>
<evidence type="ECO:0000256" key="4">
    <source>
        <dbReference type="ARBA" id="ARBA00022722"/>
    </source>
</evidence>
<keyword evidence="4" id="KW-0540">Nuclease</keyword>
<dbReference type="STRING" id="7070.A0A139W8S4"/>
<dbReference type="GO" id="GO:0006508">
    <property type="term" value="P:proteolysis"/>
    <property type="evidence" value="ECO:0007669"/>
    <property type="project" value="UniProtKB-KW"/>
</dbReference>
<evidence type="ECO:0000256" key="6">
    <source>
        <dbReference type="ARBA" id="ARBA00022801"/>
    </source>
</evidence>
<keyword evidence="5" id="KW-0255">Endonuclease</keyword>
<evidence type="ECO:0000256" key="5">
    <source>
        <dbReference type="ARBA" id="ARBA00022759"/>
    </source>
</evidence>
<dbReference type="GO" id="GO:0003676">
    <property type="term" value="F:nucleic acid binding"/>
    <property type="evidence" value="ECO:0007669"/>
    <property type="project" value="InterPro"/>
</dbReference>
<dbReference type="FunFam" id="3.30.70.270:FF:000045">
    <property type="entry name" value="Transposon Tf2-7 polyprotein"/>
    <property type="match status" value="1"/>
</dbReference>
<dbReference type="Proteomes" id="UP000007266">
    <property type="component" value="Unassembled WGS sequence"/>
</dbReference>
<dbReference type="Gene3D" id="3.10.10.10">
    <property type="entry name" value="HIV Type 1 Reverse Transcriptase, subunit A, domain 1"/>
    <property type="match status" value="1"/>
</dbReference>
<dbReference type="CDD" id="cd01647">
    <property type="entry name" value="RT_LTR"/>
    <property type="match status" value="1"/>
</dbReference>
<dbReference type="InterPro" id="IPR041577">
    <property type="entry name" value="RT_RNaseH_2"/>
</dbReference>
<reference evidence="11 12" key="2">
    <citation type="journal article" date="2010" name="Nucleic Acids Res.">
        <title>BeetleBase in 2010: revisions to provide comprehensive genomic information for Tribolium castaneum.</title>
        <authorList>
            <person name="Kim H.S."/>
            <person name="Murphy T."/>
            <person name="Xia J."/>
            <person name="Caragea D."/>
            <person name="Park Y."/>
            <person name="Beeman R.W."/>
            <person name="Lorenzen M.D."/>
            <person name="Butcher S."/>
            <person name="Manak J.R."/>
            <person name="Brown S.J."/>
        </authorList>
    </citation>
    <scope>NUCLEOTIDE SEQUENCE [LARGE SCALE GENOMIC DNA]</scope>
    <source>
        <strain evidence="11 12">Georgia GA2</strain>
    </source>
</reference>
<dbReference type="Pfam" id="PF17919">
    <property type="entry name" value="RT_RNaseH_2"/>
    <property type="match status" value="1"/>
</dbReference>
<protein>
    <submittedName>
        <fullName evidence="11">Retrovirus-related Pol polyprotein from transposon 17.6-like Protein</fullName>
    </submittedName>
</protein>
<dbReference type="PANTHER" id="PTHR37984:SF5">
    <property type="entry name" value="PROTEIN NYNRIN-LIKE"/>
    <property type="match status" value="1"/>
</dbReference>
<feature type="domain" description="Integrase catalytic" evidence="10">
    <location>
        <begin position="421"/>
        <end position="582"/>
    </location>
</feature>
<dbReference type="Pfam" id="PF00078">
    <property type="entry name" value="RVT_1"/>
    <property type="match status" value="1"/>
</dbReference>
<dbReference type="GO" id="GO:0004519">
    <property type="term" value="F:endonuclease activity"/>
    <property type="evidence" value="ECO:0007669"/>
    <property type="project" value="UniProtKB-KW"/>
</dbReference>
<dbReference type="SUPFAM" id="SSF53098">
    <property type="entry name" value="Ribonuclease H-like"/>
    <property type="match status" value="1"/>
</dbReference>
<dbReference type="Pfam" id="PF00665">
    <property type="entry name" value="rve"/>
    <property type="match status" value="1"/>
</dbReference>
<dbReference type="OMA" id="MHTENER"/>
<dbReference type="InterPro" id="IPR043128">
    <property type="entry name" value="Rev_trsase/Diguanyl_cyclase"/>
</dbReference>
<dbReference type="FunFam" id="3.30.420.10:FF:000063">
    <property type="entry name" value="Retrovirus-related Pol polyprotein from transposon 297-like Protein"/>
    <property type="match status" value="1"/>
</dbReference>
<keyword evidence="8" id="KW-0511">Multifunctional enzyme</keyword>
<evidence type="ECO:0000259" key="9">
    <source>
        <dbReference type="PROSITE" id="PS50878"/>
    </source>
</evidence>
<dbReference type="CDD" id="cd09274">
    <property type="entry name" value="RNase_HI_RT_Ty3"/>
    <property type="match status" value="1"/>
</dbReference>
<dbReference type="GO" id="GO:0008233">
    <property type="term" value="F:peptidase activity"/>
    <property type="evidence" value="ECO:0007669"/>
    <property type="project" value="UniProtKB-KW"/>
</dbReference>
<proteinExistence type="predicted"/>
<keyword evidence="12" id="KW-1185">Reference proteome</keyword>
<keyword evidence="6" id="KW-0378">Hydrolase</keyword>
<dbReference type="SUPFAM" id="SSF56672">
    <property type="entry name" value="DNA/RNA polymerases"/>
    <property type="match status" value="1"/>
</dbReference>
<dbReference type="Gene3D" id="3.30.420.10">
    <property type="entry name" value="Ribonuclease H-like superfamily/Ribonuclease H"/>
    <property type="match status" value="1"/>
</dbReference>
<dbReference type="InterPro" id="IPR050951">
    <property type="entry name" value="Retrovirus_Pol_polyprotein"/>
</dbReference>
<evidence type="ECO:0000259" key="10">
    <source>
        <dbReference type="PROSITE" id="PS50994"/>
    </source>
</evidence>
<evidence type="ECO:0000313" key="11">
    <source>
        <dbReference type="EMBL" id="KXZ75691.1"/>
    </source>
</evidence>
<dbReference type="PROSITE" id="PS50878">
    <property type="entry name" value="RT_POL"/>
    <property type="match status" value="1"/>
</dbReference>
<gene>
    <name evidence="11" type="primary">AUGUSTUS-3.0.2_32275</name>
    <name evidence="11" type="ORF">TcasGA2_TC032275</name>
</gene>
<keyword evidence="7" id="KW-0695">RNA-directed DNA polymerase</keyword>
<dbReference type="InterPro" id="IPR000477">
    <property type="entry name" value="RT_dom"/>
</dbReference>